<dbReference type="GO" id="GO:0000213">
    <property type="term" value="F:tRNA-intron lyase activity"/>
    <property type="evidence" value="ECO:0007669"/>
    <property type="project" value="UniProtKB-EC"/>
</dbReference>
<keyword evidence="3" id="KW-0819">tRNA processing</keyword>
<evidence type="ECO:0000259" key="9">
    <source>
        <dbReference type="Pfam" id="PF01974"/>
    </source>
</evidence>
<evidence type="ECO:0000256" key="5">
    <source>
        <dbReference type="ARBA" id="ARBA00032432"/>
    </source>
</evidence>
<dbReference type="Pfam" id="PF01974">
    <property type="entry name" value="tRNA_int_endo"/>
    <property type="match status" value="1"/>
</dbReference>
<dbReference type="CDD" id="cd22363">
    <property type="entry name" value="tRNA-intron_lyase_C"/>
    <property type="match status" value="1"/>
</dbReference>
<evidence type="ECO:0000256" key="8">
    <source>
        <dbReference type="SAM" id="MobiDB-lite"/>
    </source>
</evidence>
<organism evidence="10 11">
    <name type="scientific">Sporothrix bragantina</name>
    <dbReference type="NCBI Taxonomy" id="671064"/>
    <lineage>
        <taxon>Eukaryota</taxon>
        <taxon>Fungi</taxon>
        <taxon>Dikarya</taxon>
        <taxon>Ascomycota</taxon>
        <taxon>Pezizomycotina</taxon>
        <taxon>Sordariomycetes</taxon>
        <taxon>Sordariomycetidae</taxon>
        <taxon>Ophiostomatales</taxon>
        <taxon>Ophiostomataceae</taxon>
        <taxon>Sporothrix</taxon>
    </lineage>
</organism>
<evidence type="ECO:0000256" key="2">
    <source>
        <dbReference type="ARBA" id="ARBA00012573"/>
    </source>
</evidence>
<keyword evidence="10" id="KW-0255">Endonuclease</keyword>
<feature type="domain" description="tRNA intron endonuclease catalytic" evidence="9">
    <location>
        <begin position="477"/>
        <end position="570"/>
    </location>
</feature>
<keyword evidence="10" id="KW-0540">Nuclease</keyword>
<dbReference type="InterPro" id="IPR006677">
    <property type="entry name" value="tRNA_intron_Endonuc_cat-like"/>
</dbReference>
<evidence type="ECO:0000256" key="6">
    <source>
        <dbReference type="ARBA" id="ARBA00034031"/>
    </source>
</evidence>
<dbReference type="EC" id="4.6.1.16" evidence="2"/>
<comment type="catalytic activity">
    <reaction evidence="6">
        <text>pretRNA = a 3'-half-tRNA molecule with a 5'-OH end + a 5'-half-tRNA molecule with a 2',3'-cyclic phosphate end + an intron with a 2',3'-cyclic phosphate and a 5'-hydroxyl terminus.</text>
        <dbReference type="EC" id="4.6.1.16"/>
    </reaction>
</comment>
<dbReference type="Proteomes" id="UP001642406">
    <property type="component" value="Unassembled WGS sequence"/>
</dbReference>
<dbReference type="Gene3D" id="3.40.1350.10">
    <property type="match status" value="1"/>
</dbReference>
<comment type="caution">
    <text evidence="10">The sequence shown here is derived from an EMBL/GenBank/DDBJ whole genome shotgun (WGS) entry which is preliminary data.</text>
</comment>
<feature type="region of interest" description="Disordered" evidence="8">
    <location>
        <begin position="323"/>
        <end position="353"/>
    </location>
</feature>
<protein>
    <recommendedName>
        <fullName evidence="2">tRNA-intron lyase</fullName>
        <ecNumber evidence="2">4.6.1.16</ecNumber>
    </recommendedName>
    <alternativeName>
        <fullName evidence="5">tRNA-intron endonuclease Sen2</fullName>
    </alternativeName>
</protein>
<reference evidence="10 11" key="1">
    <citation type="submission" date="2024-01" db="EMBL/GenBank/DDBJ databases">
        <authorList>
            <person name="Allen C."/>
            <person name="Tagirdzhanova G."/>
        </authorList>
    </citation>
    <scope>NUCLEOTIDE SEQUENCE [LARGE SCALE GENOMIC DNA]</scope>
</reference>
<keyword evidence="10" id="KW-0378">Hydrolase</keyword>
<evidence type="ECO:0000313" key="10">
    <source>
        <dbReference type="EMBL" id="CAK7213796.1"/>
    </source>
</evidence>
<dbReference type="InterPro" id="IPR036167">
    <property type="entry name" value="tRNA_intron_Endo_cat-like_sf"/>
</dbReference>
<accession>A0ABP0B2M6</accession>
<feature type="compositionally biased region" description="Low complexity" evidence="8">
    <location>
        <begin position="7"/>
        <end position="41"/>
    </location>
</feature>
<evidence type="ECO:0000256" key="7">
    <source>
        <dbReference type="SAM" id="Coils"/>
    </source>
</evidence>
<proteinExistence type="inferred from homology"/>
<evidence type="ECO:0000256" key="4">
    <source>
        <dbReference type="ARBA" id="ARBA00023239"/>
    </source>
</evidence>
<dbReference type="EMBL" id="CAWUHC010000010">
    <property type="protein sequence ID" value="CAK7213796.1"/>
    <property type="molecule type" value="Genomic_DNA"/>
</dbReference>
<evidence type="ECO:0000256" key="3">
    <source>
        <dbReference type="ARBA" id="ARBA00022694"/>
    </source>
</evidence>
<dbReference type="InterPro" id="IPR006676">
    <property type="entry name" value="tRNA_splic"/>
</dbReference>
<dbReference type="PIRSF" id="PIRSF011789">
    <property type="entry name" value="tRNA_splic_SEN2"/>
    <property type="match status" value="1"/>
</dbReference>
<feature type="region of interest" description="Disordered" evidence="8">
    <location>
        <begin position="1"/>
        <end position="64"/>
    </location>
</feature>
<feature type="compositionally biased region" description="Low complexity" evidence="8">
    <location>
        <begin position="323"/>
        <end position="334"/>
    </location>
</feature>
<keyword evidence="7" id="KW-0175">Coiled coil</keyword>
<dbReference type="InterPro" id="IPR011856">
    <property type="entry name" value="tRNA_endonuc-like_dom_sf"/>
</dbReference>
<evidence type="ECO:0000313" key="11">
    <source>
        <dbReference type="Proteomes" id="UP001642406"/>
    </source>
</evidence>
<feature type="coiled-coil region" evidence="7">
    <location>
        <begin position="198"/>
        <end position="225"/>
    </location>
</feature>
<name>A0ABP0B2M6_9PEZI</name>
<keyword evidence="4 10" id="KW-0456">Lyase</keyword>
<dbReference type="PANTHER" id="PTHR21227:SF0">
    <property type="entry name" value="TRNA-SPLICING ENDONUCLEASE SUBUNIT SEN2"/>
    <property type="match status" value="1"/>
</dbReference>
<evidence type="ECO:0000256" key="1">
    <source>
        <dbReference type="ARBA" id="ARBA00008078"/>
    </source>
</evidence>
<dbReference type="PANTHER" id="PTHR21227">
    <property type="entry name" value="TRNA-SPLICING ENDONUCLEASE SUBUNIT SEN2"/>
    <property type="match status" value="1"/>
</dbReference>
<gene>
    <name evidence="10" type="primary">SEN2</name>
    <name evidence="10" type="ORF">SBRCBS47491_001927</name>
</gene>
<comment type="similarity">
    <text evidence="1">Belongs to the tRNA-intron endonuclease family.</text>
</comment>
<sequence length="610" mass="66167">MAEMTQPPLSGPASSSGSSNSGSNGDSSSNNASSSPSSLSSVSAKPQATSTASSTSTASTLQKPRMKYARPLPIRTFPLPTFYPSNPVSLFHLAFTWLGQVFRPPPAEPATIYEGLWSAVTRSVHVSDAQAMNDLWCQGFYGKGSLSRSEPNWLRREKARREAAGMATSEQYTARRREERADTKWERGRTEWEAIEQRRREEEAAEAAEAEKAEKAATKADVEVNGNEVNGLIILPAQSLPSPPLSPPPVVLKAPVGPLELLALPNSEADLRRAAAVVTYTPTETPVAAEAKPLVNGSAKHATPEALVNGSASLKHEATANGNVNEHVNGNVNGSTTSTSREPLKRQKSVRFSPTVESTTFVHSDPPSPNHSSLALSKKAGGDVVTNGHTAANGPASVPGADQAITPVVDDIPNKEHLQLSVEEAFFLSYAVGALRVVDPQTQQALSTLQLFELCRQYSYYPPRTSPPSELSTDDPFLIHYAVYHHFRSLGWVPRHGIKFGVDWMLYGKGPALDHAEFGVLVVPSYTHPGWAAADPTKARQAKAKSWHLLHSVNRVLTVVLKSLVLVYVDIPPPGSEENFREDGDISALLAQYRVREVMVRRWSSNRNRD</sequence>
<keyword evidence="11" id="KW-1185">Reference proteome</keyword>
<dbReference type="SUPFAM" id="SSF53032">
    <property type="entry name" value="tRNA-intron endonuclease catalytic domain-like"/>
    <property type="match status" value="1"/>
</dbReference>
<feature type="compositionally biased region" description="Low complexity" evidence="8">
    <location>
        <begin position="48"/>
        <end position="60"/>
    </location>
</feature>
<dbReference type="InterPro" id="IPR016589">
    <property type="entry name" value="tRNA_splic_SEN2"/>
</dbReference>